<dbReference type="GO" id="GO:0005737">
    <property type="term" value="C:cytoplasm"/>
    <property type="evidence" value="ECO:0007669"/>
    <property type="project" value="TreeGrafter"/>
</dbReference>
<keyword evidence="4" id="KW-0732">Signal</keyword>
<protein>
    <submittedName>
        <fullName evidence="6">Small heat shock protein 24.8</fullName>
    </submittedName>
</protein>
<dbReference type="PROSITE" id="PS01031">
    <property type="entry name" value="SHSP"/>
    <property type="match status" value="1"/>
</dbReference>
<evidence type="ECO:0000256" key="2">
    <source>
        <dbReference type="RuleBase" id="RU003616"/>
    </source>
</evidence>
<dbReference type="PANTHER" id="PTHR45640">
    <property type="entry name" value="HEAT SHOCK PROTEIN HSP-12.2-RELATED"/>
    <property type="match status" value="1"/>
</dbReference>
<dbReference type="GO" id="GO:0042026">
    <property type="term" value="P:protein refolding"/>
    <property type="evidence" value="ECO:0007669"/>
    <property type="project" value="TreeGrafter"/>
</dbReference>
<proteinExistence type="evidence at transcript level"/>
<dbReference type="InterPro" id="IPR008978">
    <property type="entry name" value="HSP20-like_chaperone"/>
</dbReference>
<evidence type="ECO:0000256" key="4">
    <source>
        <dbReference type="SAM" id="SignalP"/>
    </source>
</evidence>
<dbReference type="Pfam" id="PF00011">
    <property type="entry name" value="HSP20"/>
    <property type="match status" value="1"/>
</dbReference>
<evidence type="ECO:0000259" key="5">
    <source>
        <dbReference type="PROSITE" id="PS01031"/>
    </source>
</evidence>
<dbReference type="EMBL" id="KP843907">
    <property type="protein sequence ID" value="AKS40086.1"/>
    <property type="molecule type" value="mRNA"/>
</dbReference>
<dbReference type="GO" id="GO:0009408">
    <property type="term" value="P:response to heat"/>
    <property type="evidence" value="ECO:0007669"/>
    <property type="project" value="TreeGrafter"/>
</dbReference>
<feature type="chain" id="PRO_5005454250" evidence="4">
    <location>
        <begin position="25"/>
        <end position="218"/>
    </location>
</feature>
<dbReference type="PRINTS" id="PR00299">
    <property type="entry name" value="ACRYSTALLIN"/>
</dbReference>
<organism evidence="6">
    <name type="scientific">Grapholita molesta</name>
    <name type="common">Oriental fruit moth</name>
    <name type="synonym">Cydia molesta</name>
    <dbReference type="NCBI Taxonomy" id="192188"/>
    <lineage>
        <taxon>Eukaryota</taxon>
        <taxon>Metazoa</taxon>
        <taxon>Ecdysozoa</taxon>
        <taxon>Arthropoda</taxon>
        <taxon>Hexapoda</taxon>
        <taxon>Insecta</taxon>
        <taxon>Pterygota</taxon>
        <taxon>Neoptera</taxon>
        <taxon>Endopterygota</taxon>
        <taxon>Lepidoptera</taxon>
        <taxon>Glossata</taxon>
        <taxon>Ditrysia</taxon>
        <taxon>Tortricoidea</taxon>
        <taxon>Tortricidae</taxon>
        <taxon>Olethreutinae</taxon>
        <taxon>Grapholitini</taxon>
        <taxon>Grapholita</taxon>
    </lineage>
</organism>
<evidence type="ECO:0000256" key="1">
    <source>
        <dbReference type="PROSITE-ProRule" id="PRU00285"/>
    </source>
</evidence>
<dbReference type="InterPro" id="IPR002068">
    <property type="entry name" value="A-crystallin/Hsp20_dom"/>
</dbReference>
<keyword evidence="6" id="KW-0346">Stress response</keyword>
<feature type="signal peptide" evidence="4">
    <location>
        <begin position="1"/>
        <end position="24"/>
    </location>
</feature>
<accession>A0A0K0XR10</accession>
<dbReference type="AlphaFoldDB" id="A0A0K0XR10"/>
<dbReference type="GO" id="GO:0005634">
    <property type="term" value="C:nucleus"/>
    <property type="evidence" value="ECO:0007669"/>
    <property type="project" value="TreeGrafter"/>
</dbReference>
<evidence type="ECO:0000256" key="3">
    <source>
        <dbReference type="SAM" id="MobiDB-lite"/>
    </source>
</evidence>
<sequence>MEKFGASTYTLIFLVIIGVNLASADEKCGDRRDLYRRRNSLFDQDFGLAFAPGDFLTSMFSPFSFHDYYRPWRHLSSLRNDVGSTIKTDKDQFQINLDVQHFSPDEISVKTSDGYVVVEGKHEEKEDDHGFVSRQFVRRYSLPGGVEPEKVVSQLSSDGVLTVSAPRRLQLENKSERVVPITQTGPIRKEIKEVNESPELPKNPYTESCDKDTCSKKN</sequence>
<dbReference type="InterPro" id="IPR001436">
    <property type="entry name" value="Alpha-crystallin/sHSP_animal"/>
</dbReference>
<feature type="domain" description="SHSP" evidence="5">
    <location>
        <begin position="73"/>
        <end position="184"/>
    </location>
</feature>
<dbReference type="CDD" id="cd06526">
    <property type="entry name" value="metazoan_ACD"/>
    <property type="match status" value="1"/>
</dbReference>
<evidence type="ECO:0000313" key="6">
    <source>
        <dbReference type="EMBL" id="AKS40086.1"/>
    </source>
</evidence>
<dbReference type="Gene3D" id="2.60.40.790">
    <property type="match status" value="1"/>
</dbReference>
<name>A0A0K0XR10_GRAMO</name>
<feature type="compositionally biased region" description="Basic and acidic residues" evidence="3">
    <location>
        <begin position="208"/>
        <end position="218"/>
    </location>
</feature>
<feature type="region of interest" description="Disordered" evidence="3">
    <location>
        <begin position="189"/>
        <end position="218"/>
    </location>
</feature>
<dbReference type="PANTHER" id="PTHR45640:SF34">
    <property type="entry name" value="PROTEIN LETHAL(2)ESSENTIAL FOR LIFE"/>
    <property type="match status" value="1"/>
</dbReference>
<dbReference type="SUPFAM" id="SSF49764">
    <property type="entry name" value="HSP20-like chaperones"/>
    <property type="match status" value="1"/>
</dbReference>
<comment type="similarity">
    <text evidence="1 2">Belongs to the small heat shock protein (HSP20) family.</text>
</comment>
<reference evidence="6" key="1">
    <citation type="journal article" date="2015" name="PLoS ONE">
        <title>Stress Responses of Small Heat Shock Protein Genes in Lepidoptera Point to Limited Conservation of Function across Phylogeny.</title>
        <authorList>
            <person name="Zhang B."/>
            <person name="Zheng J."/>
            <person name="Peng Y."/>
            <person name="Liu X."/>
            <person name="Hoffmann A.A."/>
            <person name="Ma C.S."/>
        </authorList>
    </citation>
    <scope>NUCLEOTIDE SEQUENCE</scope>
</reference>
<dbReference type="GO" id="GO:0051082">
    <property type="term" value="F:unfolded protein binding"/>
    <property type="evidence" value="ECO:0007669"/>
    <property type="project" value="TreeGrafter"/>
</dbReference>